<dbReference type="NCBIfam" id="TIGR02890">
    <property type="entry name" value="bacill_yteA"/>
    <property type="match status" value="1"/>
</dbReference>
<dbReference type="RefSeq" id="WP_155112918.1">
    <property type="nucleotide sequence ID" value="NZ_WMIB01000014.1"/>
</dbReference>
<evidence type="ECO:0000256" key="1">
    <source>
        <dbReference type="ARBA" id="ARBA00022723"/>
    </source>
</evidence>
<dbReference type="Gene3D" id="1.20.120.910">
    <property type="entry name" value="DksA, coiled-coil domain"/>
    <property type="match status" value="1"/>
</dbReference>
<sequence>MLTQQQLEAFRTQLENAKDELKNRFEENGHFGLKAGHPHESVGELSSYDNHPGDEATELYEREKDTALNEHAEEEWKDINRALHAMEQGTYGKCEKCGKDIPPERLEAIPSATTCKEHSPNQTISGDRPAEEDVLSPPFGRFSFDGRDVEAFDAEDTYQETARYGSSETPSDFEYPMEDYNDAYTESDDKIGFVEDYENFAATDIEGKNVVVYPNEQHEKYEDELDEEGIMTSFGDLPYSEKERYTD</sequence>
<feature type="region of interest" description="Disordered" evidence="5">
    <location>
        <begin position="29"/>
        <end position="54"/>
    </location>
</feature>
<dbReference type="InterPro" id="IPR000962">
    <property type="entry name" value="Znf_DskA_TraR"/>
</dbReference>
<dbReference type="PANTHER" id="PTHR33823:SF4">
    <property type="entry name" value="GENERAL STRESS PROTEIN 16O"/>
    <property type="match status" value="1"/>
</dbReference>
<evidence type="ECO:0000256" key="2">
    <source>
        <dbReference type="ARBA" id="ARBA00022771"/>
    </source>
</evidence>
<accession>A0A7X2V537</accession>
<feature type="region of interest" description="Disordered" evidence="5">
    <location>
        <begin position="157"/>
        <end position="179"/>
    </location>
</feature>
<feature type="domain" description="Zinc finger DksA/TraR C4-type" evidence="6">
    <location>
        <begin position="89"/>
        <end position="117"/>
    </location>
</feature>
<dbReference type="OrthoDB" id="9811543at2"/>
<evidence type="ECO:0000256" key="3">
    <source>
        <dbReference type="ARBA" id="ARBA00022833"/>
    </source>
</evidence>
<gene>
    <name evidence="7" type="ORF">GKZ89_13445</name>
</gene>
<dbReference type="AlphaFoldDB" id="A0A7X2V537"/>
<dbReference type="EMBL" id="WMIB01000014">
    <property type="protein sequence ID" value="MTH54402.1"/>
    <property type="molecule type" value="Genomic_DNA"/>
</dbReference>
<feature type="zinc finger region" description="dksA C4-type" evidence="4">
    <location>
        <begin position="94"/>
        <end position="118"/>
    </location>
</feature>
<comment type="caution">
    <text evidence="7">The sequence shown here is derived from an EMBL/GenBank/DDBJ whole genome shotgun (WGS) entry which is preliminary data.</text>
</comment>
<keyword evidence="1" id="KW-0479">Metal-binding</keyword>
<dbReference type="SUPFAM" id="SSF109635">
    <property type="entry name" value="DnaK suppressor protein DksA, alpha-hairpin domain"/>
    <property type="match status" value="1"/>
</dbReference>
<protein>
    <submittedName>
        <fullName evidence="7">YteA family sporulation protein</fullName>
    </submittedName>
</protein>
<reference evidence="7 8" key="1">
    <citation type="journal article" date="2017" name="Int. J. Syst. Evol. Microbiol.">
        <title>Bacillus mangrovi sp. nov., isolated from a sediment sample from a mangrove forest.</title>
        <authorList>
            <person name="Gupta V."/>
            <person name="Singh P.K."/>
            <person name="Korpole S."/>
            <person name="Tanuku N.R.S."/>
            <person name="Pinnaka A.K."/>
        </authorList>
    </citation>
    <scope>NUCLEOTIDE SEQUENCE [LARGE SCALE GENOMIC DNA]</scope>
    <source>
        <strain evidence="7 8">KCTC 33872</strain>
    </source>
</reference>
<evidence type="ECO:0000259" key="6">
    <source>
        <dbReference type="Pfam" id="PF01258"/>
    </source>
</evidence>
<keyword evidence="8" id="KW-1185">Reference proteome</keyword>
<dbReference type="GO" id="GO:0008270">
    <property type="term" value="F:zinc ion binding"/>
    <property type="evidence" value="ECO:0007669"/>
    <property type="project" value="UniProtKB-KW"/>
</dbReference>
<evidence type="ECO:0000313" key="7">
    <source>
        <dbReference type="EMBL" id="MTH54402.1"/>
    </source>
</evidence>
<dbReference type="InterPro" id="IPR014240">
    <property type="entry name" value="YteA"/>
</dbReference>
<organism evidence="7 8">
    <name type="scientific">Metabacillus mangrovi</name>
    <dbReference type="NCBI Taxonomy" id="1491830"/>
    <lineage>
        <taxon>Bacteria</taxon>
        <taxon>Bacillati</taxon>
        <taxon>Bacillota</taxon>
        <taxon>Bacilli</taxon>
        <taxon>Bacillales</taxon>
        <taxon>Bacillaceae</taxon>
        <taxon>Metabacillus</taxon>
    </lineage>
</organism>
<dbReference type="PROSITE" id="PS51128">
    <property type="entry name" value="ZF_DKSA_2"/>
    <property type="match status" value="1"/>
</dbReference>
<evidence type="ECO:0000313" key="8">
    <source>
        <dbReference type="Proteomes" id="UP000434639"/>
    </source>
</evidence>
<keyword evidence="2" id="KW-0863">Zinc-finger</keyword>
<keyword evidence="3" id="KW-0862">Zinc</keyword>
<dbReference type="PANTHER" id="PTHR33823">
    <property type="entry name" value="RNA POLYMERASE-BINDING TRANSCRIPTION FACTOR DKSA-RELATED"/>
    <property type="match status" value="1"/>
</dbReference>
<feature type="region of interest" description="Disordered" evidence="5">
    <location>
        <begin position="220"/>
        <end position="247"/>
    </location>
</feature>
<feature type="region of interest" description="Disordered" evidence="5">
    <location>
        <begin position="111"/>
        <end position="140"/>
    </location>
</feature>
<dbReference type="Proteomes" id="UP000434639">
    <property type="component" value="Unassembled WGS sequence"/>
</dbReference>
<evidence type="ECO:0000256" key="5">
    <source>
        <dbReference type="SAM" id="MobiDB-lite"/>
    </source>
</evidence>
<dbReference type="InterPro" id="IPR037187">
    <property type="entry name" value="DnaK_N"/>
</dbReference>
<name>A0A7X2V537_9BACI</name>
<dbReference type="SUPFAM" id="SSF57716">
    <property type="entry name" value="Glucocorticoid receptor-like (DNA-binding domain)"/>
    <property type="match status" value="1"/>
</dbReference>
<dbReference type="Pfam" id="PF01258">
    <property type="entry name" value="zf-dskA_traR"/>
    <property type="match status" value="1"/>
</dbReference>
<evidence type="ECO:0000256" key="4">
    <source>
        <dbReference type="PROSITE-ProRule" id="PRU00510"/>
    </source>
</evidence>
<proteinExistence type="predicted"/>